<dbReference type="STRING" id="307507.A0A2V0P471"/>
<gene>
    <name evidence="9" type="ORF">Rsub_07394</name>
</gene>
<evidence type="ECO:0000256" key="3">
    <source>
        <dbReference type="ARBA" id="ARBA00022741"/>
    </source>
</evidence>
<protein>
    <recommendedName>
        <fullName evidence="8">Protein kinase domain-containing protein</fullName>
    </recommendedName>
</protein>
<feature type="region of interest" description="Disordered" evidence="7">
    <location>
        <begin position="483"/>
        <end position="506"/>
    </location>
</feature>
<dbReference type="AlphaFoldDB" id="A0A2V0P471"/>
<evidence type="ECO:0000313" key="9">
    <source>
        <dbReference type="EMBL" id="GBF94658.1"/>
    </source>
</evidence>
<dbReference type="InterPro" id="IPR011009">
    <property type="entry name" value="Kinase-like_dom_sf"/>
</dbReference>
<dbReference type="EMBL" id="BDRX01000054">
    <property type="protein sequence ID" value="GBF94658.1"/>
    <property type="molecule type" value="Genomic_DNA"/>
</dbReference>
<evidence type="ECO:0000256" key="2">
    <source>
        <dbReference type="ARBA" id="ARBA00022679"/>
    </source>
</evidence>
<keyword evidence="1" id="KW-0723">Serine/threonine-protein kinase</keyword>
<proteinExistence type="predicted"/>
<dbReference type="PRINTS" id="PR00109">
    <property type="entry name" value="TYRKINASE"/>
</dbReference>
<evidence type="ECO:0000256" key="5">
    <source>
        <dbReference type="ARBA" id="ARBA00022840"/>
    </source>
</evidence>
<dbReference type="SMART" id="SM00220">
    <property type="entry name" value="S_TKc"/>
    <property type="match status" value="1"/>
</dbReference>
<dbReference type="PROSITE" id="PS00107">
    <property type="entry name" value="PROTEIN_KINASE_ATP"/>
    <property type="match status" value="1"/>
</dbReference>
<keyword evidence="10" id="KW-1185">Reference proteome</keyword>
<dbReference type="PANTHER" id="PTHR44329">
    <property type="entry name" value="SERINE/THREONINE-PROTEIN KINASE TNNI3K-RELATED"/>
    <property type="match status" value="1"/>
</dbReference>
<dbReference type="PROSITE" id="PS50011">
    <property type="entry name" value="PROTEIN_KINASE_DOM"/>
    <property type="match status" value="1"/>
</dbReference>
<organism evidence="9 10">
    <name type="scientific">Raphidocelis subcapitata</name>
    <dbReference type="NCBI Taxonomy" id="307507"/>
    <lineage>
        <taxon>Eukaryota</taxon>
        <taxon>Viridiplantae</taxon>
        <taxon>Chlorophyta</taxon>
        <taxon>core chlorophytes</taxon>
        <taxon>Chlorophyceae</taxon>
        <taxon>CS clade</taxon>
        <taxon>Sphaeropleales</taxon>
        <taxon>Selenastraceae</taxon>
        <taxon>Raphidocelis</taxon>
    </lineage>
</organism>
<comment type="caution">
    <text evidence="9">The sequence shown here is derived from an EMBL/GenBank/DDBJ whole genome shotgun (WGS) entry which is preliminary data.</text>
</comment>
<dbReference type="Proteomes" id="UP000247498">
    <property type="component" value="Unassembled WGS sequence"/>
</dbReference>
<dbReference type="PANTHER" id="PTHR44329:SF214">
    <property type="entry name" value="PROTEIN KINASE DOMAIN-CONTAINING PROTEIN"/>
    <property type="match status" value="1"/>
</dbReference>
<evidence type="ECO:0000256" key="6">
    <source>
        <dbReference type="PROSITE-ProRule" id="PRU10141"/>
    </source>
</evidence>
<dbReference type="InterPro" id="IPR017441">
    <property type="entry name" value="Protein_kinase_ATP_BS"/>
</dbReference>
<dbReference type="GO" id="GO:0004674">
    <property type="term" value="F:protein serine/threonine kinase activity"/>
    <property type="evidence" value="ECO:0007669"/>
    <property type="project" value="UniProtKB-KW"/>
</dbReference>
<dbReference type="Gene3D" id="1.10.510.10">
    <property type="entry name" value="Transferase(Phosphotransferase) domain 1"/>
    <property type="match status" value="1"/>
</dbReference>
<feature type="region of interest" description="Disordered" evidence="7">
    <location>
        <begin position="695"/>
        <end position="715"/>
    </location>
</feature>
<evidence type="ECO:0000256" key="7">
    <source>
        <dbReference type="SAM" id="MobiDB-lite"/>
    </source>
</evidence>
<dbReference type="Pfam" id="PF07714">
    <property type="entry name" value="PK_Tyr_Ser-Thr"/>
    <property type="match status" value="2"/>
</dbReference>
<evidence type="ECO:0000313" key="10">
    <source>
        <dbReference type="Proteomes" id="UP000247498"/>
    </source>
</evidence>
<evidence type="ECO:0000256" key="4">
    <source>
        <dbReference type="ARBA" id="ARBA00022777"/>
    </source>
</evidence>
<dbReference type="InterPro" id="IPR051681">
    <property type="entry name" value="Ser/Thr_Kinases-Pseudokinases"/>
</dbReference>
<dbReference type="PROSITE" id="PS00108">
    <property type="entry name" value="PROTEIN_KINASE_ST"/>
    <property type="match status" value="1"/>
</dbReference>
<feature type="domain" description="Protein kinase" evidence="8">
    <location>
        <begin position="604"/>
        <end position="940"/>
    </location>
</feature>
<keyword evidence="3 6" id="KW-0547">Nucleotide-binding</keyword>
<reference evidence="9 10" key="1">
    <citation type="journal article" date="2018" name="Sci. Rep.">
        <title>Raphidocelis subcapitata (=Pseudokirchneriella subcapitata) provides an insight into genome evolution and environmental adaptations in the Sphaeropleales.</title>
        <authorList>
            <person name="Suzuki S."/>
            <person name="Yamaguchi H."/>
            <person name="Nakajima N."/>
            <person name="Kawachi M."/>
        </authorList>
    </citation>
    <scope>NUCLEOTIDE SEQUENCE [LARGE SCALE GENOMIC DNA]</scope>
    <source>
        <strain evidence="9 10">NIES-35</strain>
    </source>
</reference>
<evidence type="ECO:0000256" key="1">
    <source>
        <dbReference type="ARBA" id="ARBA00022527"/>
    </source>
</evidence>
<dbReference type="SUPFAM" id="SSF56112">
    <property type="entry name" value="Protein kinase-like (PK-like)"/>
    <property type="match status" value="1"/>
</dbReference>
<dbReference type="GO" id="GO:0005524">
    <property type="term" value="F:ATP binding"/>
    <property type="evidence" value="ECO:0007669"/>
    <property type="project" value="UniProtKB-UniRule"/>
</dbReference>
<evidence type="ECO:0000259" key="8">
    <source>
        <dbReference type="PROSITE" id="PS50011"/>
    </source>
</evidence>
<dbReference type="InParanoid" id="A0A2V0P471"/>
<dbReference type="InterPro" id="IPR000719">
    <property type="entry name" value="Prot_kinase_dom"/>
</dbReference>
<name>A0A2V0P471_9CHLO</name>
<feature type="binding site" evidence="6">
    <location>
        <position position="631"/>
    </location>
    <ligand>
        <name>ATP</name>
        <dbReference type="ChEBI" id="CHEBI:30616"/>
    </ligand>
</feature>
<dbReference type="InterPro" id="IPR008271">
    <property type="entry name" value="Ser/Thr_kinase_AS"/>
</dbReference>
<dbReference type="InterPro" id="IPR001245">
    <property type="entry name" value="Ser-Thr/Tyr_kinase_cat_dom"/>
</dbReference>
<dbReference type="OrthoDB" id="543250at2759"/>
<keyword evidence="4" id="KW-0418">Kinase</keyword>
<keyword evidence="5 6" id="KW-0067">ATP-binding</keyword>
<accession>A0A2V0P471</accession>
<sequence>MGACVSTSRGAAVGDSSCSVGPASTSQAFMRNLPSTAASDSAECERCARLSGVHSSSSGSRGGGADEAAPGHLPLETLLQVHEFQSSLAAVSEAPGLGLSEAAELLLRELGAAIVGIYGFQFGPGQQQQQQQQQEPDQEQQQTAVLLAACGAGADVLERFPVVASADWSCLRMRASGADALPGCAPAGDGASDGGSGAAGDSGPLAGLPLDWRLLHSEAGLCGFLSVPIGAASRPWGALVLASRERDGATAPAWRTYPRMAAVALVHQVRHWQTAAVCTMLREAAATDDSIALIGALLRGVQAFMQRATAARCGARIAFVDDHYTKALLLELASPTHQSAYASAPLPSVSGGPAAPPVVAMELGLAGTLLASALISRKARFVRDCAVYLQSSAAPARDIFTQPAELVSSLVVVPFVRGGGPPLAALYLSLEAPNDFTNVQEPLLGLINWMAPTVNRHLVANLGAIWGEASAVRNHSTRLRCARRQSDGGRSSLSFGGAARPLSGRASSPEAGMLMFGAPGSCIDNLMSSTASSSEDSLGHHEAPSSRLASCNGKRLCTAAIVKVVEQEILKCKRLSCDIASHPDASNSSADGSGDVADAAAGSLLLSEMIGAGGYGAVWRGSWKKVTAAIKVMHLRGCEAEAVMDAVEMAVMSAVSHPHVVQVYACLTEMVEAGGLAATGSFLDVRHAAAANAGGALHPTPNGSVHGSEPGPRLRAPRYRRLLPFEDPEETATCNIIVMEYCDLGTLRVVTQRGLFHRRLSPGPHAAVGVDLAALLEVSLQVAEAVAHLHSLRLVHCDIKLDNVLLKTEVSQPRGYIAKLGDFGLARVLGPSGTVLNAACAGTVNHLAPELFVAGSAVTTAADAYAFGVLMWELYTGGGHAHAGLGKEAIVEGVARGALRPRFPAGTPCDYAELAAACWSAQPAARPHFPAIIAALHGMLNAVSSATSPVTPPRRA</sequence>
<dbReference type="Gene3D" id="3.30.200.20">
    <property type="entry name" value="Phosphorylase Kinase, domain 1"/>
    <property type="match status" value="1"/>
</dbReference>
<keyword evidence="2" id="KW-0808">Transferase</keyword>